<accession>H1Y699</accession>
<keyword evidence="4" id="KW-1185">Reference proteome</keyword>
<dbReference type="RefSeq" id="WP_008504431.1">
    <property type="nucleotide sequence ID" value="NZ_CM001403.1"/>
</dbReference>
<dbReference type="GO" id="GO:0016787">
    <property type="term" value="F:hydrolase activity"/>
    <property type="evidence" value="ECO:0007669"/>
    <property type="project" value="UniProtKB-KW"/>
</dbReference>
<dbReference type="Pfam" id="PF00857">
    <property type="entry name" value="Isochorismatase"/>
    <property type="match status" value="1"/>
</dbReference>
<dbReference type="AlphaFoldDB" id="H1Y699"/>
<dbReference type="SUPFAM" id="SSF52499">
    <property type="entry name" value="Isochorismatase-like hydrolases"/>
    <property type="match status" value="1"/>
</dbReference>
<gene>
    <name evidence="3" type="ORF">Mucpa_0661</name>
</gene>
<dbReference type="eggNOG" id="COG1335">
    <property type="taxonomic scope" value="Bacteria"/>
</dbReference>
<dbReference type="HOGENOM" id="CLU_068979_8_2_10"/>
<proteinExistence type="predicted"/>
<protein>
    <submittedName>
        <fullName evidence="3">Isochorismatase hydrolase</fullName>
    </submittedName>
</protein>
<sequence>MITQIDPKTALVVIDLQKGIVNLPLVHPVEAIINNSIKLIRAFRSKNLPVVIVKVNPLGASWTQTRVDEPSAPKSEDQIIQARTTMQLAGFFDIVPELETRPDDIFITKTTWGAFYHTELHELLKRLHITGIVLAGIATSIGVEGTARQASELGYNLSFANDAITDMHSSAHEHSITKIFPRIGEVGDTIAIIEKVNALMP</sequence>
<dbReference type="PANTHER" id="PTHR43540">
    <property type="entry name" value="PEROXYUREIDOACRYLATE/UREIDOACRYLATE AMIDOHYDROLASE-RELATED"/>
    <property type="match status" value="1"/>
</dbReference>
<dbReference type="OrthoDB" id="9796485at2"/>
<dbReference type="EMBL" id="CM001403">
    <property type="protein sequence ID" value="EHQ24847.1"/>
    <property type="molecule type" value="Genomic_DNA"/>
</dbReference>
<dbReference type="Proteomes" id="UP000002774">
    <property type="component" value="Chromosome"/>
</dbReference>
<dbReference type="InterPro" id="IPR050272">
    <property type="entry name" value="Isochorismatase-like_hydrls"/>
</dbReference>
<dbReference type="CDD" id="cd00431">
    <property type="entry name" value="cysteine_hydrolases"/>
    <property type="match status" value="1"/>
</dbReference>
<evidence type="ECO:0000313" key="3">
    <source>
        <dbReference type="EMBL" id="EHQ24847.1"/>
    </source>
</evidence>
<dbReference type="PANTHER" id="PTHR43540:SF7">
    <property type="entry name" value="ISOCHORISMATASE FAMILY PROTEIN YECD"/>
    <property type="match status" value="1"/>
</dbReference>
<feature type="domain" description="Isochorismatase-like" evidence="2">
    <location>
        <begin position="9"/>
        <end position="189"/>
    </location>
</feature>
<dbReference type="Gene3D" id="3.40.50.850">
    <property type="entry name" value="Isochorismatase-like"/>
    <property type="match status" value="1"/>
</dbReference>
<reference evidence="3" key="1">
    <citation type="submission" date="2011-09" db="EMBL/GenBank/DDBJ databases">
        <title>The permanent draft genome of Mucilaginibacter paludis DSM 18603.</title>
        <authorList>
            <consortium name="US DOE Joint Genome Institute (JGI-PGF)"/>
            <person name="Lucas S."/>
            <person name="Han J."/>
            <person name="Lapidus A."/>
            <person name="Bruce D."/>
            <person name="Goodwin L."/>
            <person name="Pitluck S."/>
            <person name="Peters L."/>
            <person name="Kyrpides N."/>
            <person name="Mavromatis K."/>
            <person name="Ivanova N."/>
            <person name="Mikhailova N."/>
            <person name="Held B."/>
            <person name="Detter J.C."/>
            <person name="Tapia R."/>
            <person name="Han C."/>
            <person name="Land M."/>
            <person name="Hauser L."/>
            <person name="Markowitz V."/>
            <person name="Cheng J.-F."/>
            <person name="Hugenholtz P."/>
            <person name="Woyke T."/>
            <person name="Wu D."/>
            <person name="Tindall B."/>
            <person name="Brambilla E."/>
            <person name="Klenk H.-P."/>
            <person name="Eisen J.A."/>
        </authorList>
    </citation>
    <scope>NUCLEOTIDE SEQUENCE [LARGE SCALE GENOMIC DNA]</scope>
    <source>
        <strain evidence="3">DSM 18603</strain>
    </source>
</reference>
<dbReference type="STRING" id="714943.Mucpa_0661"/>
<keyword evidence="1 3" id="KW-0378">Hydrolase</keyword>
<dbReference type="InterPro" id="IPR036380">
    <property type="entry name" value="Isochorismatase-like_sf"/>
</dbReference>
<organism evidence="3 4">
    <name type="scientific">Mucilaginibacter paludis DSM 18603</name>
    <dbReference type="NCBI Taxonomy" id="714943"/>
    <lineage>
        <taxon>Bacteria</taxon>
        <taxon>Pseudomonadati</taxon>
        <taxon>Bacteroidota</taxon>
        <taxon>Sphingobacteriia</taxon>
        <taxon>Sphingobacteriales</taxon>
        <taxon>Sphingobacteriaceae</taxon>
        <taxon>Mucilaginibacter</taxon>
    </lineage>
</organism>
<dbReference type="InterPro" id="IPR000868">
    <property type="entry name" value="Isochorismatase-like_dom"/>
</dbReference>
<evidence type="ECO:0000259" key="2">
    <source>
        <dbReference type="Pfam" id="PF00857"/>
    </source>
</evidence>
<name>H1Y699_9SPHI</name>
<evidence type="ECO:0000256" key="1">
    <source>
        <dbReference type="ARBA" id="ARBA00022801"/>
    </source>
</evidence>
<evidence type="ECO:0000313" key="4">
    <source>
        <dbReference type="Proteomes" id="UP000002774"/>
    </source>
</evidence>